<accession>E1X0P8</accession>
<feature type="chain" id="PRO_5003154596" evidence="1">
    <location>
        <begin position="19"/>
        <end position="174"/>
    </location>
</feature>
<name>E1X0P8_HALMS</name>
<dbReference type="PATRIC" id="fig|862908.3.peg.1458"/>
<keyword evidence="1" id="KW-0732">Signal</keyword>
<gene>
    <name evidence="2" type="ordered locus">BMS_1531</name>
</gene>
<evidence type="ECO:0000313" key="3">
    <source>
        <dbReference type="Proteomes" id="UP000008963"/>
    </source>
</evidence>
<dbReference type="AlphaFoldDB" id="E1X0P8"/>
<proteinExistence type="predicted"/>
<dbReference type="Proteomes" id="UP000008963">
    <property type="component" value="Chromosome"/>
</dbReference>
<dbReference type="STRING" id="862908.BMS_1531"/>
<protein>
    <submittedName>
        <fullName evidence="2">Exported protein</fullName>
    </submittedName>
</protein>
<sequence length="174" mass="19779">MKLLLPLLLLMLGQNLWAKEYIIKDKKTSLKVNVKTPNEFEAKEKFLNTPLLIWSKELKHHGPSVALFPLNKLPKHALSKGAQKSNFDSFQKNNRENLGTLKASELNFSAPKLEKDRVIYSYNYILPGNIKVYALDILKECKSGGLKIKSVIRSKDHKKYGSIINELINGISCK</sequence>
<dbReference type="OrthoDB" id="10008785at2"/>
<feature type="signal peptide" evidence="1">
    <location>
        <begin position="1"/>
        <end position="18"/>
    </location>
</feature>
<reference evidence="3" key="1">
    <citation type="journal article" date="2013" name="ISME J.">
        <title>A small predatory core genome in the divergent marine Bacteriovorax marinus SJ and the terrestrial Bdellovibrio bacteriovorus.</title>
        <authorList>
            <person name="Crossman L.C."/>
            <person name="Chen H."/>
            <person name="Cerdeno-Tarraga A.M."/>
            <person name="Brooks K."/>
            <person name="Quail M.A."/>
            <person name="Pineiro S.A."/>
            <person name="Hobley L."/>
            <person name="Sockett R.E."/>
            <person name="Bentley S.D."/>
            <person name="Parkhill J."/>
            <person name="Williams H.N."/>
            <person name="Stine O.C."/>
        </authorList>
    </citation>
    <scope>NUCLEOTIDE SEQUENCE [LARGE SCALE GENOMIC DNA]</scope>
    <source>
        <strain evidence="3">ATCC BAA-682 / DSM 15412 / SJ</strain>
    </source>
</reference>
<dbReference type="HOGENOM" id="CLU_1537968_0_0_7"/>
<keyword evidence="3" id="KW-1185">Reference proteome</keyword>
<dbReference type="KEGG" id="bmx:BMS_1531"/>
<evidence type="ECO:0000256" key="1">
    <source>
        <dbReference type="SAM" id="SignalP"/>
    </source>
</evidence>
<dbReference type="EMBL" id="FQ312005">
    <property type="protein sequence ID" value="CBW26386.1"/>
    <property type="molecule type" value="Genomic_DNA"/>
</dbReference>
<dbReference type="RefSeq" id="WP_014244169.1">
    <property type="nucleotide sequence ID" value="NC_016620.1"/>
</dbReference>
<evidence type="ECO:0000313" key="2">
    <source>
        <dbReference type="EMBL" id="CBW26386.1"/>
    </source>
</evidence>
<organism evidence="2 3">
    <name type="scientific">Halobacteriovorax marinus (strain ATCC BAA-682 / DSM 15412 / SJ)</name>
    <name type="common">Bacteriovorax marinus</name>
    <dbReference type="NCBI Taxonomy" id="862908"/>
    <lineage>
        <taxon>Bacteria</taxon>
        <taxon>Pseudomonadati</taxon>
        <taxon>Bdellovibrionota</taxon>
        <taxon>Bacteriovoracia</taxon>
        <taxon>Bacteriovoracales</taxon>
        <taxon>Halobacteriovoraceae</taxon>
        <taxon>Halobacteriovorax</taxon>
    </lineage>
</organism>